<dbReference type="SUPFAM" id="SSF52096">
    <property type="entry name" value="ClpP/crotonase"/>
    <property type="match status" value="1"/>
</dbReference>
<dbReference type="PROSITE" id="PS00166">
    <property type="entry name" value="ENOYL_COA_HYDRATASE"/>
    <property type="match status" value="1"/>
</dbReference>
<dbReference type="EMBL" id="BMPI01000072">
    <property type="protein sequence ID" value="GGM76171.1"/>
    <property type="molecule type" value="Genomic_DNA"/>
</dbReference>
<gene>
    <name evidence="3" type="ORF">GCM10007977_092060</name>
</gene>
<reference evidence="3" key="2">
    <citation type="submission" date="2020-09" db="EMBL/GenBank/DDBJ databases">
        <authorList>
            <person name="Sun Q."/>
            <person name="Ohkuma M."/>
        </authorList>
    </citation>
    <scope>NUCLEOTIDE SEQUENCE</scope>
    <source>
        <strain evidence="3">JCM 19831</strain>
    </source>
</reference>
<comment type="caution">
    <text evidence="3">The sequence shown here is derived from an EMBL/GenBank/DDBJ whole genome shotgun (WGS) entry which is preliminary data.</text>
</comment>
<dbReference type="RefSeq" id="WP_190256422.1">
    <property type="nucleotide sequence ID" value="NZ_BMPI01000072.1"/>
</dbReference>
<evidence type="ECO:0000313" key="4">
    <source>
        <dbReference type="Proteomes" id="UP000642070"/>
    </source>
</evidence>
<dbReference type="GO" id="GO:0006635">
    <property type="term" value="P:fatty acid beta-oxidation"/>
    <property type="evidence" value="ECO:0007669"/>
    <property type="project" value="TreeGrafter"/>
</dbReference>
<dbReference type="InterPro" id="IPR029045">
    <property type="entry name" value="ClpP/crotonase-like_dom_sf"/>
</dbReference>
<sequence length="258" mass="27552">MSDILLVDDSEPGIRVLTLNRPERLNALNGELVVRLLEVLDDCEAAGPRLRVVVLKGSGRAFCAGADLKWLAEGTLADHAAHGVFHDNLNALCNRLEGLPQVVVGQIHGYALAGGLEVALCCDMLTVSDDAQLGDEHIRRNLIPGGGGSQRLPRKVGLARGLNMLLTGRRLSGPEAVSWGLACQSAPAPELDQVTMNLARGMAGADGHALATMKTIVRRGIELPLADGLWLELYQQQRYRAKSGAMDQGVSDFAAHRS</sequence>
<dbReference type="Pfam" id="PF00378">
    <property type="entry name" value="ECH_1"/>
    <property type="match status" value="1"/>
</dbReference>
<dbReference type="Gene3D" id="3.90.226.10">
    <property type="entry name" value="2-enoyl-CoA Hydratase, Chain A, domain 1"/>
    <property type="match status" value="1"/>
</dbReference>
<keyword evidence="4" id="KW-1185">Reference proteome</keyword>
<protein>
    <submittedName>
        <fullName evidence="3">Enoyl-CoA hydratase</fullName>
    </submittedName>
</protein>
<dbReference type="AlphaFoldDB" id="A0A917UBG1"/>
<dbReference type="Proteomes" id="UP000642070">
    <property type="component" value="Unassembled WGS sequence"/>
</dbReference>
<comment type="similarity">
    <text evidence="1 2">Belongs to the enoyl-CoA hydratase/isomerase family.</text>
</comment>
<dbReference type="PANTHER" id="PTHR11941">
    <property type="entry name" value="ENOYL-COA HYDRATASE-RELATED"/>
    <property type="match status" value="1"/>
</dbReference>
<dbReference type="InterPro" id="IPR001753">
    <property type="entry name" value="Enoyl-CoA_hydra/iso"/>
</dbReference>
<reference evidence="3" key="1">
    <citation type="journal article" date="2014" name="Int. J. Syst. Evol. Microbiol.">
        <title>Complete genome sequence of Corynebacterium casei LMG S-19264T (=DSM 44701T), isolated from a smear-ripened cheese.</title>
        <authorList>
            <consortium name="US DOE Joint Genome Institute (JGI-PGF)"/>
            <person name="Walter F."/>
            <person name="Albersmeier A."/>
            <person name="Kalinowski J."/>
            <person name="Ruckert C."/>
        </authorList>
    </citation>
    <scope>NUCLEOTIDE SEQUENCE</scope>
    <source>
        <strain evidence="3">JCM 19831</strain>
    </source>
</reference>
<dbReference type="GO" id="GO:0003824">
    <property type="term" value="F:catalytic activity"/>
    <property type="evidence" value="ECO:0007669"/>
    <property type="project" value="InterPro"/>
</dbReference>
<dbReference type="CDD" id="cd06558">
    <property type="entry name" value="crotonase-like"/>
    <property type="match status" value="1"/>
</dbReference>
<organism evidence="3 4">
    <name type="scientific">Dactylosporangium sucinum</name>
    <dbReference type="NCBI Taxonomy" id="1424081"/>
    <lineage>
        <taxon>Bacteria</taxon>
        <taxon>Bacillati</taxon>
        <taxon>Actinomycetota</taxon>
        <taxon>Actinomycetes</taxon>
        <taxon>Micromonosporales</taxon>
        <taxon>Micromonosporaceae</taxon>
        <taxon>Dactylosporangium</taxon>
    </lineage>
</organism>
<dbReference type="PANTHER" id="PTHR11941:SF54">
    <property type="entry name" value="ENOYL-COA HYDRATASE, MITOCHONDRIAL"/>
    <property type="match status" value="1"/>
</dbReference>
<evidence type="ECO:0000313" key="3">
    <source>
        <dbReference type="EMBL" id="GGM76171.1"/>
    </source>
</evidence>
<accession>A0A917UBG1</accession>
<dbReference type="InterPro" id="IPR018376">
    <property type="entry name" value="Enoyl-CoA_hyd/isom_CS"/>
</dbReference>
<evidence type="ECO:0000256" key="2">
    <source>
        <dbReference type="RuleBase" id="RU003707"/>
    </source>
</evidence>
<name>A0A917UBG1_9ACTN</name>
<evidence type="ECO:0000256" key="1">
    <source>
        <dbReference type="ARBA" id="ARBA00005254"/>
    </source>
</evidence>
<proteinExistence type="inferred from homology"/>